<protein>
    <submittedName>
        <fullName evidence="1">Uncharacterized protein</fullName>
    </submittedName>
</protein>
<dbReference type="KEGG" id="rga:RGR602_PC02355"/>
<evidence type="ECO:0000313" key="1">
    <source>
        <dbReference type="EMBL" id="AJD46374.1"/>
    </source>
</evidence>
<keyword evidence="1" id="KW-0614">Plasmid</keyword>
<name>A0A0B4XEB7_9HYPH</name>
<evidence type="ECO:0000313" key="2">
    <source>
        <dbReference type="Proteomes" id="UP000031368"/>
    </source>
</evidence>
<reference evidence="1 2" key="1">
    <citation type="submission" date="2013-11" db="EMBL/GenBank/DDBJ databases">
        <title>Complete genome sequence of Rhizobium gallicum bv. gallicum R602.</title>
        <authorList>
            <person name="Bustos P."/>
            <person name="Santamaria R.I."/>
            <person name="Lozano L."/>
            <person name="Acosta J.L."/>
            <person name="Ormeno-Orrillo E."/>
            <person name="Rogel M.A."/>
            <person name="Romero D."/>
            <person name="Cevallos M.A."/>
            <person name="Martinez-Romero E."/>
            <person name="Gonzalez V."/>
        </authorList>
    </citation>
    <scope>NUCLEOTIDE SEQUENCE [LARGE SCALE GENOMIC DNA]</scope>
    <source>
        <strain evidence="1 2">R602</strain>
        <plasmid evidence="1 2">pRgalR602c</plasmid>
    </source>
</reference>
<dbReference type="HOGENOM" id="CLU_2719508_0_0_5"/>
<keyword evidence="2" id="KW-1185">Reference proteome</keyword>
<dbReference type="AlphaFoldDB" id="A0A0B4XEB7"/>
<sequence length="72" mass="7282">MGGNLSSVVDVTRQRCDQSTAVNSGPMPFKVGSIAGAGVAGSLDSLDLLEQQLQPIGSSRSVPSNVLATDGH</sequence>
<gene>
    <name evidence="1" type="ORF">RGR602_PC02355</name>
</gene>
<geneLocation type="plasmid" evidence="1 2">
    <name>pRgalR602c</name>
</geneLocation>
<organism evidence="1 2">
    <name type="scientific">Rhizobium gallicum bv. gallicum R602sp</name>
    <dbReference type="NCBI Taxonomy" id="1041138"/>
    <lineage>
        <taxon>Bacteria</taxon>
        <taxon>Pseudomonadati</taxon>
        <taxon>Pseudomonadota</taxon>
        <taxon>Alphaproteobacteria</taxon>
        <taxon>Hyphomicrobiales</taxon>
        <taxon>Rhizobiaceae</taxon>
        <taxon>Rhizobium/Agrobacterium group</taxon>
        <taxon>Rhizobium</taxon>
    </lineage>
</organism>
<proteinExistence type="predicted"/>
<dbReference type="EMBL" id="CP006880">
    <property type="protein sequence ID" value="AJD46374.1"/>
    <property type="molecule type" value="Genomic_DNA"/>
</dbReference>
<dbReference type="Proteomes" id="UP000031368">
    <property type="component" value="Plasmid pRgalR602c"/>
</dbReference>
<accession>A0A0B4XEB7</accession>